<dbReference type="PANTHER" id="PTHR43655:SF8">
    <property type="entry name" value="PARAPLEGIN"/>
    <property type="match status" value="1"/>
</dbReference>
<evidence type="ECO:0000256" key="1">
    <source>
        <dbReference type="ARBA" id="ARBA00001947"/>
    </source>
</evidence>
<keyword evidence="4" id="KW-0547">Nucleotide-binding</keyword>
<organism evidence="12 13">
    <name type="scientific">Orchesella cincta</name>
    <name type="common">Springtail</name>
    <name type="synonym">Podura cincta</name>
    <dbReference type="NCBI Taxonomy" id="48709"/>
    <lineage>
        <taxon>Eukaryota</taxon>
        <taxon>Metazoa</taxon>
        <taxon>Ecdysozoa</taxon>
        <taxon>Arthropoda</taxon>
        <taxon>Hexapoda</taxon>
        <taxon>Collembola</taxon>
        <taxon>Entomobryomorpha</taxon>
        <taxon>Entomobryoidea</taxon>
        <taxon>Orchesellidae</taxon>
        <taxon>Orchesellinae</taxon>
        <taxon>Orchesella</taxon>
    </lineage>
</organism>
<comment type="cofactor">
    <cofactor evidence="1">
        <name>Zn(2+)</name>
        <dbReference type="ChEBI" id="CHEBI:29105"/>
    </cofactor>
</comment>
<dbReference type="STRING" id="48709.A0A1D2NHV5"/>
<evidence type="ECO:0000313" key="12">
    <source>
        <dbReference type="EMBL" id="ODN04675.1"/>
    </source>
</evidence>
<name>A0A1D2NHV5_ORCCI</name>
<proteinExistence type="predicted"/>
<feature type="domain" description="Peptidase M41 FtsH extracellular" evidence="11">
    <location>
        <begin position="74"/>
        <end position="180"/>
    </location>
</feature>
<keyword evidence="10" id="KW-0472">Membrane</keyword>
<evidence type="ECO:0000256" key="5">
    <source>
        <dbReference type="ARBA" id="ARBA00022801"/>
    </source>
</evidence>
<evidence type="ECO:0000256" key="9">
    <source>
        <dbReference type="SAM" id="MobiDB-lite"/>
    </source>
</evidence>
<accession>A0A1D2NHV5</accession>
<dbReference type="GO" id="GO:0004176">
    <property type="term" value="F:ATP-dependent peptidase activity"/>
    <property type="evidence" value="ECO:0007669"/>
    <property type="project" value="InterPro"/>
</dbReference>
<evidence type="ECO:0000256" key="6">
    <source>
        <dbReference type="ARBA" id="ARBA00022833"/>
    </source>
</evidence>
<dbReference type="InterPro" id="IPR011546">
    <property type="entry name" value="Pept_M41_FtsH_extracell"/>
</dbReference>
<dbReference type="GO" id="GO:0034982">
    <property type="term" value="P:mitochondrial protein processing"/>
    <property type="evidence" value="ECO:0007669"/>
    <property type="project" value="TreeGrafter"/>
</dbReference>
<keyword evidence="3" id="KW-0479">Metal-binding</keyword>
<dbReference type="InterPro" id="IPR050928">
    <property type="entry name" value="ATP-dep_Zn_Metalloprotease"/>
</dbReference>
<evidence type="ECO:0000256" key="7">
    <source>
        <dbReference type="ARBA" id="ARBA00022840"/>
    </source>
</evidence>
<comment type="caution">
    <text evidence="12">The sequence shown here is derived from an EMBL/GenBank/DDBJ whole genome shotgun (WGS) entry which is preliminary data.</text>
</comment>
<evidence type="ECO:0000256" key="3">
    <source>
        <dbReference type="ARBA" id="ARBA00022723"/>
    </source>
</evidence>
<reference evidence="12 13" key="1">
    <citation type="journal article" date="2016" name="Genome Biol. Evol.">
        <title>Gene Family Evolution Reflects Adaptation to Soil Environmental Stressors in the Genome of the Collembolan Orchesella cincta.</title>
        <authorList>
            <person name="Faddeeva-Vakhrusheva A."/>
            <person name="Derks M.F."/>
            <person name="Anvar S.Y."/>
            <person name="Agamennone V."/>
            <person name="Suring W."/>
            <person name="Smit S."/>
            <person name="van Straalen N.M."/>
            <person name="Roelofs D."/>
        </authorList>
    </citation>
    <scope>NUCLEOTIDE SEQUENCE [LARGE SCALE GENOMIC DNA]</scope>
    <source>
        <tissue evidence="12">Mixed pool</tissue>
    </source>
</reference>
<feature type="transmembrane region" description="Helical" evidence="10">
    <location>
        <begin position="73"/>
        <end position="91"/>
    </location>
</feature>
<dbReference type="AlphaFoldDB" id="A0A1D2NHV5"/>
<dbReference type="OrthoDB" id="8122343at2759"/>
<dbReference type="GO" id="GO:0008270">
    <property type="term" value="F:zinc ion binding"/>
    <property type="evidence" value="ECO:0007669"/>
    <property type="project" value="InterPro"/>
</dbReference>
<keyword evidence="10" id="KW-1133">Transmembrane helix</keyword>
<evidence type="ECO:0000256" key="8">
    <source>
        <dbReference type="ARBA" id="ARBA00023049"/>
    </source>
</evidence>
<dbReference type="EMBL" id="LJIJ01000037">
    <property type="protein sequence ID" value="ODN04675.1"/>
    <property type="molecule type" value="Genomic_DNA"/>
</dbReference>
<dbReference type="GO" id="GO:0005524">
    <property type="term" value="F:ATP binding"/>
    <property type="evidence" value="ECO:0007669"/>
    <property type="project" value="UniProtKB-KW"/>
</dbReference>
<keyword evidence="6" id="KW-0862">Zinc</keyword>
<dbReference type="OMA" id="WRAASLI"/>
<keyword evidence="10" id="KW-0812">Transmembrane</keyword>
<sequence length="291" mass="33269">MMRRYLNNSNVRWFQTSNSNWSDQNQSSNSNKPSDGKPSKKDDKSRSTGSDNSSNNNNNNDDDDKMSSLLVKAFLWMLTAYMFVALVSLVFPGTNQPEIVRYVSWNEFVHHMLAKGEVEEIIVRPDVDLVTIILHDGAVVKGRKVEYKTFHMNIVDMSKFESKLREAEERLGIRPEYRVPVVYERNSDTAGKLLASIIVVALLVALITRSKLFKVSINIDSITQMGKARFTLVEPMTSKGVRFSDVAGLKEAKQEVMEFIDYLKRPERYKILGAKRFVQGSKEKSTMHHLH</sequence>
<keyword evidence="8" id="KW-0482">Metalloprotease</keyword>
<dbReference type="PANTHER" id="PTHR43655">
    <property type="entry name" value="ATP-DEPENDENT PROTEASE"/>
    <property type="match status" value="1"/>
</dbReference>
<feature type="region of interest" description="Disordered" evidence="9">
    <location>
        <begin position="16"/>
        <end position="63"/>
    </location>
</feature>
<evidence type="ECO:0000256" key="2">
    <source>
        <dbReference type="ARBA" id="ARBA00022670"/>
    </source>
</evidence>
<keyword evidence="13" id="KW-1185">Reference proteome</keyword>
<dbReference type="Pfam" id="PF06480">
    <property type="entry name" value="FtsH_ext"/>
    <property type="match status" value="1"/>
</dbReference>
<evidence type="ECO:0000259" key="11">
    <source>
        <dbReference type="Pfam" id="PF06480"/>
    </source>
</evidence>
<gene>
    <name evidence="12" type="ORF">Ocin01_01953</name>
</gene>
<dbReference type="Gene3D" id="3.40.1690.20">
    <property type="match status" value="1"/>
</dbReference>
<feature type="compositionally biased region" description="Low complexity" evidence="9">
    <location>
        <begin position="50"/>
        <end position="59"/>
    </location>
</feature>
<dbReference type="Proteomes" id="UP000094527">
    <property type="component" value="Unassembled WGS sequence"/>
</dbReference>
<keyword evidence="5" id="KW-0378">Hydrolase</keyword>
<dbReference type="GO" id="GO:0005745">
    <property type="term" value="C:m-AAA complex"/>
    <property type="evidence" value="ECO:0007669"/>
    <property type="project" value="TreeGrafter"/>
</dbReference>
<keyword evidence="7" id="KW-0067">ATP-binding</keyword>
<evidence type="ECO:0000313" key="13">
    <source>
        <dbReference type="Proteomes" id="UP000094527"/>
    </source>
</evidence>
<keyword evidence="2" id="KW-0645">Protease</keyword>
<feature type="compositionally biased region" description="Low complexity" evidence="9">
    <location>
        <begin position="17"/>
        <end position="33"/>
    </location>
</feature>
<dbReference type="GO" id="GO:0004222">
    <property type="term" value="F:metalloendopeptidase activity"/>
    <property type="evidence" value="ECO:0007669"/>
    <property type="project" value="InterPro"/>
</dbReference>
<protein>
    <submittedName>
        <fullName evidence="12">Paraplegin</fullName>
    </submittedName>
</protein>
<feature type="compositionally biased region" description="Basic and acidic residues" evidence="9">
    <location>
        <begin position="34"/>
        <end position="46"/>
    </location>
</feature>
<evidence type="ECO:0000256" key="10">
    <source>
        <dbReference type="SAM" id="Phobius"/>
    </source>
</evidence>
<evidence type="ECO:0000256" key="4">
    <source>
        <dbReference type="ARBA" id="ARBA00022741"/>
    </source>
</evidence>